<dbReference type="STRING" id="108015.GA0061099_1005494"/>
<reference evidence="3 5" key="2">
    <citation type="submission" date="2016-08" db="EMBL/GenBank/DDBJ databases">
        <authorList>
            <person name="Seilhamer J.J."/>
        </authorList>
    </citation>
    <scope>NUCLEOTIDE SEQUENCE [LARGE SCALE GENOMIC DNA]</scope>
    <source>
        <strain evidence="3 5">CCBAU 10071</strain>
    </source>
</reference>
<keyword evidence="1" id="KW-0472">Membrane</keyword>
<dbReference type="AlphaFoldDB" id="A0A0R3C7Q9"/>
<keyword evidence="1" id="KW-1133">Transmembrane helix</keyword>
<dbReference type="Proteomes" id="UP000183174">
    <property type="component" value="Unassembled WGS sequence"/>
</dbReference>
<dbReference type="EMBL" id="FMAE01000005">
    <property type="protein sequence ID" value="SCB36558.1"/>
    <property type="molecule type" value="Genomic_DNA"/>
</dbReference>
<dbReference type="EMBL" id="LJYF01000033">
    <property type="protein sequence ID" value="KRP91268.1"/>
    <property type="molecule type" value="Genomic_DNA"/>
</dbReference>
<proteinExistence type="predicted"/>
<dbReference type="Proteomes" id="UP000051380">
    <property type="component" value="Unassembled WGS sequence"/>
</dbReference>
<dbReference type="OrthoDB" id="8235699at2"/>
<evidence type="ECO:0000313" key="4">
    <source>
        <dbReference type="Proteomes" id="UP000051380"/>
    </source>
</evidence>
<accession>A0A0R3C7Q9</accession>
<dbReference type="RefSeq" id="WP_036025327.1">
    <property type="nucleotide sequence ID" value="NZ_FMAE01000005.1"/>
</dbReference>
<evidence type="ECO:0000313" key="2">
    <source>
        <dbReference type="EMBL" id="KRP91268.1"/>
    </source>
</evidence>
<evidence type="ECO:0000313" key="3">
    <source>
        <dbReference type="EMBL" id="SCB36558.1"/>
    </source>
</evidence>
<evidence type="ECO:0000313" key="5">
    <source>
        <dbReference type="Proteomes" id="UP000183174"/>
    </source>
</evidence>
<name>A0A0R3C7Q9_9BRAD</name>
<reference evidence="2 4" key="1">
    <citation type="submission" date="2015-09" db="EMBL/GenBank/DDBJ databases">
        <title>Draft Genome Sequence of the Strain BR 3267 (Bradyrhizobium yuanmingense) recommended as inoculant for cowpea in Brazil.</title>
        <authorList>
            <person name="Simoes-Araujo J.L."/>
            <person name="Zilli J.E."/>
        </authorList>
    </citation>
    <scope>NUCLEOTIDE SEQUENCE [LARGE SCALE GENOMIC DNA]</scope>
    <source>
        <strain evidence="2 4">BR3267</strain>
    </source>
</reference>
<evidence type="ECO:0000256" key="1">
    <source>
        <dbReference type="SAM" id="Phobius"/>
    </source>
</evidence>
<keyword evidence="1" id="KW-0812">Transmembrane</keyword>
<organism evidence="2 4">
    <name type="scientific">Bradyrhizobium yuanmingense</name>
    <dbReference type="NCBI Taxonomy" id="108015"/>
    <lineage>
        <taxon>Bacteria</taxon>
        <taxon>Pseudomonadati</taxon>
        <taxon>Pseudomonadota</taxon>
        <taxon>Alphaproteobacteria</taxon>
        <taxon>Hyphomicrobiales</taxon>
        <taxon>Nitrobacteraceae</taxon>
        <taxon>Bradyrhizobium</taxon>
    </lineage>
</organism>
<gene>
    <name evidence="2" type="ORF">AOQ72_32650</name>
    <name evidence="3" type="ORF">GA0061099_1005494</name>
</gene>
<feature type="transmembrane region" description="Helical" evidence="1">
    <location>
        <begin position="6"/>
        <end position="26"/>
    </location>
</feature>
<protein>
    <submittedName>
        <fullName evidence="2">Uncharacterized protein</fullName>
    </submittedName>
</protein>
<sequence length="117" mass="12963">MTFQRIVIALLVLIVAGLGAIGYFEWRMAVQVRTLKAFVEGYVFNEAVLACEQAKSSTPFKWNGGKSTSVIGLNSVKTDKYTVSASYTLVADSVYCDYDPIKRKADIGSSFLERETF</sequence>